<keyword evidence="2 13" id="KW-0963">Cytoplasm</keyword>
<evidence type="ECO:0000259" key="14">
    <source>
        <dbReference type="PROSITE" id="PS51192"/>
    </source>
</evidence>
<dbReference type="Pfam" id="PF17757">
    <property type="entry name" value="UvrB_inter"/>
    <property type="match status" value="1"/>
</dbReference>
<dbReference type="GO" id="GO:0006355">
    <property type="term" value="P:regulation of DNA-templated transcription"/>
    <property type="evidence" value="ECO:0007669"/>
    <property type="project" value="UniProtKB-UniRule"/>
</dbReference>
<dbReference type="InterPro" id="IPR036101">
    <property type="entry name" value="CarD-like/TRCF_RID_sf"/>
</dbReference>
<feature type="domain" description="Helicase C-terminal" evidence="15">
    <location>
        <begin position="812"/>
        <end position="966"/>
    </location>
</feature>
<dbReference type="CDD" id="cd17991">
    <property type="entry name" value="DEXHc_TRCF"/>
    <property type="match status" value="1"/>
</dbReference>
<dbReference type="InterPro" id="IPR041471">
    <property type="entry name" value="UvrB_inter"/>
</dbReference>
<evidence type="ECO:0000256" key="13">
    <source>
        <dbReference type="HAMAP-Rule" id="MF_00969"/>
    </source>
</evidence>
<dbReference type="Gene3D" id="3.40.50.11140">
    <property type="match status" value="1"/>
</dbReference>
<evidence type="ECO:0000256" key="1">
    <source>
        <dbReference type="ARBA" id="ARBA00004496"/>
    </source>
</evidence>
<dbReference type="NCBIfam" id="TIGR00580">
    <property type="entry name" value="mfd"/>
    <property type="match status" value="1"/>
</dbReference>
<dbReference type="AlphaFoldDB" id="A0A1I5XC84"/>
<dbReference type="SUPFAM" id="SSF143517">
    <property type="entry name" value="TRCF domain-like"/>
    <property type="match status" value="1"/>
</dbReference>
<evidence type="ECO:0000256" key="5">
    <source>
        <dbReference type="ARBA" id="ARBA00022801"/>
    </source>
</evidence>
<dbReference type="Gene3D" id="2.40.10.170">
    <property type="match status" value="1"/>
</dbReference>
<dbReference type="SMART" id="SM00490">
    <property type="entry name" value="HELICc"/>
    <property type="match status" value="1"/>
</dbReference>
<dbReference type="InterPro" id="IPR014001">
    <property type="entry name" value="Helicase_ATP-bd"/>
</dbReference>
<dbReference type="Gene3D" id="3.30.2060.10">
    <property type="entry name" value="Penicillin-binding protein 1b domain"/>
    <property type="match status" value="1"/>
</dbReference>
<evidence type="ECO:0000256" key="3">
    <source>
        <dbReference type="ARBA" id="ARBA00022741"/>
    </source>
</evidence>
<keyword evidence="4 13" id="KW-0227">DNA damage</keyword>
<gene>
    <name evidence="13" type="primary">mfd</name>
    <name evidence="16" type="ORF">SAMN05444406_12414</name>
</gene>
<comment type="subcellular location">
    <subcellularLocation>
        <location evidence="1 13">Cytoplasm</location>
    </subcellularLocation>
</comment>
<sequence length="1159" mass="132281">MTRWEAFDTIKESVIRGAGPVAFLGLGESQKCHMLASVLYPLERTCLYITSGDVQARRIYDDLSFFYPGKVVYLPEREILLYDVAARSLEITQQRIGVLERLLLKKGVIVVASVEALMSLQTPPQIFKDNILTIKMGDIISLTQLANRLVQMGYERVPAVEGKGQFGIRGGILDIFPLTAEDPYRIEFFDDEVDSIRIFDVLSQRSIENCSEAIIPPARELVLTDDSLVRGRDNISKSYGEFLSKAERKNIDASLKEKIERVLNALDEGVCDGSLEKYFSFFYPQRATVFDYLDASTLIVLDEPARIRERCLGYCNEFQEHFKELLQRCEVLPQQAELVLDYSEFLRKLSSYACLIFQVLPTPHPDFEPRAAYSFAVRSIPSYHGKLQLLAEDVELWLKKGYYVLFLLDSQARREGIAAFLREHGIQSLSVQHTEEEFKPGQVVVAPGILSHGFEYLDARFVVISDREIYGVQRRRAQPRKKARKLESFMDLKVGDYVVHENHGIGKYLGIKTLVVDGQKKDYLYIKYAGTDKLYVPTDQLDLIQPYIGMGEDPPKLSKLGGAEWQRTKNRVRQSVQKLAIDLVKLYAIRQSVQGYRFSPDTEWQKQFEALFPYQETPDQLQAIEDVKRDMESSKVMDRLICGDVGYGKTEVAIRAAFKAVMDGKQVAVLAPTTILAQQHYNTFVKRFEDFPFTIQVLSRFKTPAEQRAILKALKEGNIDIIIGTHRLLGKDVKFKDLGLLIIDEEQRFGVAHKEMIKDIKKNVDVLTLTATPIPRTLHMSLMGIRDISIIETPPEDRYPVQTYVVEYSEPLIRDAILRELQRGGQVYFVYNRVKSMDWMLQELRKLVPEAKIAMAHGQMSENLLEKVMMDFYENKFDVLLCSSIIENGLDIPNVNTIIVYDADCFGLAQLYQLRGRVGRSNRLAYAYFTYRKDKIISEQAEKRLQAIKEFTEFGAGFKIAMRDLEIRGAGNLLGPEQHGHMAAVGYDLYCKLLEEAIRTMKGEELPQPVETIIDIKVNAYIEEDYIPNEDHKIEVYKKIAAIEGPQDKMDVEEELVDRFGDIPPSVQNLIDVAYVKALAKRMRIAEIAHRGKEVKMRLVDAKAIPPSKLMVILNENRRQIDFASTPVPVLTVRLKDSSPNAALQAAKEVMEKLVDYLN</sequence>
<evidence type="ECO:0000256" key="8">
    <source>
        <dbReference type="ARBA" id="ARBA00023125"/>
    </source>
</evidence>
<evidence type="ECO:0000256" key="2">
    <source>
        <dbReference type="ARBA" id="ARBA00022490"/>
    </source>
</evidence>
<keyword evidence="6" id="KW-0347">Helicase</keyword>
<keyword evidence="8 13" id="KW-0238">DNA-binding</keyword>
<dbReference type="STRING" id="937334.SAMN05444406_12414"/>
<keyword evidence="7 13" id="KW-0067">ATP-binding</keyword>
<dbReference type="Proteomes" id="UP000198577">
    <property type="component" value="Unassembled WGS sequence"/>
</dbReference>
<comment type="function">
    <text evidence="13">Couples transcription and DNA repair by recognizing RNA polymerase (RNAP) stalled at DNA lesions. Mediates ATP-dependent release of RNAP and its truncated transcript from the DNA, and recruitment of nucleotide excision repair machinery to the damaged site.</text>
</comment>
<keyword evidence="17" id="KW-1185">Reference proteome</keyword>
<dbReference type="InterPro" id="IPR004576">
    <property type="entry name" value="Mfd"/>
</dbReference>
<dbReference type="HAMAP" id="MF_00969">
    <property type="entry name" value="TRCF"/>
    <property type="match status" value="1"/>
</dbReference>
<dbReference type="Pfam" id="PF21132">
    <property type="entry name" value="MFD_D3"/>
    <property type="match status" value="1"/>
</dbReference>
<dbReference type="InterPro" id="IPR003711">
    <property type="entry name" value="CarD-like/TRCF_RID"/>
</dbReference>
<organism evidence="16 17">
    <name type="scientific">Caldicoprobacter faecalis</name>
    <dbReference type="NCBI Taxonomy" id="937334"/>
    <lineage>
        <taxon>Bacteria</taxon>
        <taxon>Bacillati</taxon>
        <taxon>Bacillota</taxon>
        <taxon>Clostridia</taxon>
        <taxon>Caldicoprobacterales</taxon>
        <taxon>Caldicoprobacteraceae</taxon>
        <taxon>Caldicoprobacter</taxon>
    </lineage>
</organism>
<dbReference type="Gene3D" id="3.40.50.300">
    <property type="entry name" value="P-loop containing nucleotide triphosphate hydrolases"/>
    <property type="match status" value="2"/>
</dbReference>
<evidence type="ECO:0000256" key="12">
    <source>
        <dbReference type="ARBA" id="ARBA00070128"/>
    </source>
</evidence>
<name>A0A1I5XC84_9FIRM</name>
<reference evidence="16 17" key="1">
    <citation type="submission" date="2016-10" db="EMBL/GenBank/DDBJ databases">
        <authorList>
            <person name="de Groot N.N."/>
        </authorList>
    </citation>
    <scope>NUCLEOTIDE SEQUENCE [LARGE SCALE GENOMIC DNA]</scope>
    <source>
        <strain evidence="16 17">DSM 20678</strain>
    </source>
</reference>
<evidence type="ECO:0000256" key="7">
    <source>
        <dbReference type="ARBA" id="ARBA00022840"/>
    </source>
</evidence>
<dbReference type="InterPro" id="IPR037235">
    <property type="entry name" value="TRCF-like_C_D7"/>
</dbReference>
<evidence type="ECO:0000256" key="10">
    <source>
        <dbReference type="ARBA" id="ARBA00061104"/>
    </source>
</evidence>
<keyword evidence="3 13" id="KW-0547">Nucleotide-binding</keyword>
<dbReference type="GO" id="GO:0016787">
    <property type="term" value="F:hydrolase activity"/>
    <property type="evidence" value="ECO:0007669"/>
    <property type="project" value="UniProtKB-KW"/>
</dbReference>
<feature type="domain" description="Helicase ATP-binding" evidence="14">
    <location>
        <begin position="630"/>
        <end position="791"/>
    </location>
</feature>
<dbReference type="InterPro" id="IPR047112">
    <property type="entry name" value="RecG/Mfd"/>
</dbReference>
<dbReference type="PANTHER" id="PTHR47964:SF1">
    <property type="entry name" value="ATP-DEPENDENT DNA HELICASE HOMOLOG RECG, CHLOROPLASTIC"/>
    <property type="match status" value="1"/>
</dbReference>
<dbReference type="InterPro" id="IPR027417">
    <property type="entry name" value="P-loop_NTPase"/>
</dbReference>
<dbReference type="GO" id="GO:0003684">
    <property type="term" value="F:damaged DNA binding"/>
    <property type="evidence" value="ECO:0007669"/>
    <property type="project" value="InterPro"/>
</dbReference>
<dbReference type="GO" id="GO:0005524">
    <property type="term" value="F:ATP binding"/>
    <property type="evidence" value="ECO:0007669"/>
    <property type="project" value="UniProtKB-UniRule"/>
</dbReference>
<accession>A0A1I5XC84</accession>
<dbReference type="SMART" id="SM00487">
    <property type="entry name" value="DEXDc"/>
    <property type="match status" value="1"/>
</dbReference>
<dbReference type="FunFam" id="3.40.50.300:FF:000546">
    <property type="entry name" value="Transcription-repair-coupling factor"/>
    <property type="match status" value="1"/>
</dbReference>
<dbReference type="InterPro" id="IPR048635">
    <property type="entry name" value="MFD_D3"/>
</dbReference>
<dbReference type="PANTHER" id="PTHR47964">
    <property type="entry name" value="ATP-DEPENDENT DNA HELICASE HOMOLOG RECG, CHLOROPLASTIC"/>
    <property type="match status" value="1"/>
</dbReference>
<dbReference type="GO" id="GO:0005737">
    <property type="term" value="C:cytoplasm"/>
    <property type="evidence" value="ECO:0007669"/>
    <property type="project" value="UniProtKB-SubCell"/>
</dbReference>
<dbReference type="SUPFAM" id="SSF52540">
    <property type="entry name" value="P-loop containing nucleoside triphosphate hydrolases"/>
    <property type="match status" value="4"/>
</dbReference>
<dbReference type="Pfam" id="PF00271">
    <property type="entry name" value="Helicase_C"/>
    <property type="match status" value="1"/>
</dbReference>
<dbReference type="SMART" id="SM00982">
    <property type="entry name" value="TRCF"/>
    <property type="match status" value="1"/>
</dbReference>
<dbReference type="Gene3D" id="3.40.50.11180">
    <property type="match status" value="1"/>
</dbReference>
<evidence type="ECO:0000256" key="4">
    <source>
        <dbReference type="ARBA" id="ARBA00022763"/>
    </source>
</evidence>
<dbReference type="InterPro" id="IPR005118">
    <property type="entry name" value="TRCF_C"/>
</dbReference>
<evidence type="ECO:0000313" key="16">
    <source>
        <dbReference type="EMBL" id="SFQ29267.1"/>
    </source>
</evidence>
<proteinExistence type="inferred from homology"/>
<dbReference type="InterPro" id="IPR001650">
    <property type="entry name" value="Helicase_C-like"/>
</dbReference>
<protein>
    <recommendedName>
        <fullName evidence="12 13">Transcription-repair-coupling factor</fullName>
        <shortName evidence="13">TRCF</shortName>
        <ecNumber evidence="13">3.6.4.-</ecNumber>
    </recommendedName>
</protein>
<dbReference type="EC" id="3.6.4.-" evidence="13"/>
<dbReference type="Pfam" id="PF00270">
    <property type="entry name" value="DEAD"/>
    <property type="match status" value="1"/>
</dbReference>
<dbReference type="PROSITE" id="PS51194">
    <property type="entry name" value="HELICASE_CTER"/>
    <property type="match status" value="1"/>
</dbReference>
<dbReference type="SUPFAM" id="SSF141259">
    <property type="entry name" value="CarD-like"/>
    <property type="match status" value="1"/>
</dbReference>
<dbReference type="InterPro" id="IPR011545">
    <property type="entry name" value="DEAD/DEAH_box_helicase_dom"/>
</dbReference>
<evidence type="ECO:0000259" key="15">
    <source>
        <dbReference type="PROSITE" id="PS51194"/>
    </source>
</evidence>
<comment type="similarity">
    <text evidence="10 13">In the N-terminal section; belongs to the UvrB family.</text>
</comment>
<dbReference type="SMART" id="SM01058">
    <property type="entry name" value="CarD_TRCF"/>
    <property type="match status" value="1"/>
</dbReference>
<dbReference type="Pfam" id="PF03461">
    <property type="entry name" value="TRCF"/>
    <property type="match status" value="1"/>
</dbReference>
<comment type="similarity">
    <text evidence="11 13">In the C-terminal section; belongs to the helicase family. RecG subfamily.</text>
</comment>
<dbReference type="GO" id="GO:0000716">
    <property type="term" value="P:transcription-coupled nucleotide-excision repair, DNA damage recognition"/>
    <property type="evidence" value="ECO:0007669"/>
    <property type="project" value="UniProtKB-UniRule"/>
</dbReference>
<dbReference type="Pfam" id="PF02559">
    <property type="entry name" value="CarD_TRCF_RID"/>
    <property type="match status" value="1"/>
</dbReference>
<dbReference type="GO" id="GO:0003678">
    <property type="term" value="F:DNA helicase activity"/>
    <property type="evidence" value="ECO:0007669"/>
    <property type="project" value="TreeGrafter"/>
</dbReference>
<keyword evidence="9 13" id="KW-0234">DNA repair</keyword>
<dbReference type="EMBL" id="FOXR01000024">
    <property type="protein sequence ID" value="SFQ29267.1"/>
    <property type="molecule type" value="Genomic_DNA"/>
</dbReference>
<dbReference type="Gene3D" id="3.90.1150.50">
    <property type="entry name" value="Transcription-repair-coupling factor, D7 domain"/>
    <property type="match status" value="1"/>
</dbReference>
<evidence type="ECO:0000256" key="6">
    <source>
        <dbReference type="ARBA" id="ARBA00022806"/>
    </source>
</evidence>
<evidence type="ECO:0000256" key="11">
    <source>
        <dbReference type="ARBA" id="ARBA00061399"/>
    </source>
</evidence>
<evidence type="ECO:0000313" key="17">
    <source>
        <dbReference type="Proteomes" id="UP000198577"/>
    </source>
</evidence>
<dbReference type="PROSITE" id="PS51192">
    <property type="entry name" value="HELICASE_ATP_BIND_1"/>
    <property type="match status" value="1"/>
</dbReference>
<evidence type="ECO:0000256" key="9">
    <source>
        <dbReference type="ARBA" id="ARBA00023204"/>
    </source>
</evidence>
<keyword evidence="5 13" id="KW-0378">Hydrolase</keyword>